<comment type="caution">
    <text evidence="2">The sequence shown here is derived from an EMBL/GenBank/DDBJ whole genome shotgun (WGS) entry which is preliminary data.</text>
</comment>
<feature type="transmembrane region" description="Helical" evidence="1">
    <location>
        <begin position="14"/>
        <end position="35"/>
    </location>
</feature>
<evidence type="ECO:0000313" key="3">
    <source>
        <dbReference type="Proteomes" id="UP000886520"/>
    </source>
</evidence>
<dbReference type="EMBL" id="JABFUD020000014">
    <property type="protein sequence ID" value="KAI5069964.1"/>
    <property type="molecule type" value="Genomic_DNA"/>
</dbReference>
<protein>
    <submittedName>
        <fullName evidence="2">Uncharacterized protein</fullName>
    </submittedName>
</protein>
<keyword evidence="1" id="KW-0812">Transmembrane</keyword>
<evidence type="ECO:0000313" key="2">
    <source>
        <dbReference type="EMBL" id="KAI5069964.1"/>
    </source>
</evidence>
<keyword evidence="1" id="KW-0472">Membrane</keyword>
<gene>
    <name evidence="2" type="ORF">GOP47_0014307</name>
</gene>
<dbReference type="AlphaFoldDB" id="A0A9D4UL88"/>
<keyword evidence="3" id="KW-1185">Reference proteome</keyword>
<dbReference type="OrthoDB" id="1906644at2759"/>
<dbReference type="Proteomes" id="UP000886520">
    <property type="component" value="Chromosome 14"/>
</dbReference>
<reference evidence="2" key="1">
    <citation type="submission" date="2021-01" db="EMBL/GenBank/DDBJ databases">
        <title>Adiantum capillus-veneris genome.</title>
        <authorList>
            <person name="Fang Y."/>
            <person name="Liao Q."/>
        </authorList>
    </citation>
    <scope>NUCLEOTIDE SEQUENCE</scope>
    <source>
        <strain evidence="2">H3</strain>
        <tissue evidence="2">Leaf</tissue>
    </source>
</reference>
<accession>A0A9D4UL88</accession>
<organism evidence="2 3">
    <name type="scientific">Adiantum capillus-veneris</name>
    <name type="common">Maidenhair fern</name>
    <dbReference type="NCBI Taxonomy" id="13818"/>
    <lineage>
        <taxon>Eukaryota</taxon>
        <taxon>Viridiplantae</taxon>
        <taxon>Streptophyta</taxon>
        <taxon>Embryophyta</taxon>
        <taxon>Tracheophyta</taxon>
        <taxon>Polypodiopsida</taxon>
        <taxon>Polypodiidae</taxon>
        <taxon>Polypodiales</taxon>
        <taxon>Pteridineae</taxon>
        <taxon>Pteridaceae</taxon>
        <taxon>Vittarioideae</taxon>
        <taxon>Adiantum</taxon>
    </lineage>
</organism>
<proteinExistence type="predicted"/>
<sequence length="496" mass="55693">MFLVPDCFTLPRRFLISFFFVCQLTWILPCIFFLLQPSVTSKLSIIQSQNATRLITSKGFAGPLRVLGNGDLFLLETIHDAWSTLWPTLQDEYIANGLNHPPKRTCFIWLAECYNLAKHEHITQIVKEAIGPNVLLYGMTIWDREHQVLQKFHRDTDLEGCPKSLSFVSGTSVQLISHSHKISNRLLQVVLKLLAFVDGESIKSSGKEQQAANFDKLFATRVKRFVKTADIQFESFEAADGYGVFIRGGTVFRVGEVIEGERGLLLQFVSADCKIRESQKASWGVQGTSYSLFMPPVLLVTGAITKSSQFNDVRLTLVKKETMNVKTGRLNILGSSLNSEKKLNAFFGSSRMYQVMKFSEANASGGWQGGGIWRFQKVGEASTAVMLSGKIEQFRVSKRLPSTKFHNVASVGQQVIVVLREGLLYSRLVINGEHCYSEVLELRPGSSFKCHSASAGYPFNPCRSVLLSHLMEQVARFFEVLQRNLCDPYEMALRPC</sequence>
<keyword evidence="1" id="KW-1133">Transmembrane helix</keyword>
<evidence type="ECO:0000256" key="1">
    <source>
        <dbReference type="SAM" id="Phobius"/>
    </source>
</evidence>
<name>A0A9D4UL88_ADICA</name>